<feature type="compositionally biased region" description="Basic and acidic residues" evidence="1">
    <location>
        <begin position="816"/>
        <end position="827"/>
    </location>
</feature>
<comment type="caution">
    <text evidence="2">The sequence shown here is derived from an EMBL/GenBank/DDBJ whole genome shotgun (WGS) entry which is preliminary data.</text>
</comment>
<dbReference type="OrthoDB" id="4851513at2759"/>
<keyword evidence="3" id="KW-1185">Reference proteome</keyword>
<reference evidence="2 3" key="1">
    <citation type="submission" date="2019-12" db="EMBL/GenBank/DDBJ databases">
        <title>A genome sequence resource for the geographically widespread anthracnose pathogen Colletotrichum asianum.</title>
        <authorList>
            <person name="Meng Y."/>
        </authorList>
    </citation>
    <scope>NUCLEOTIDE SEQUENCE [LARGE SCALE GENOMIC DNA]</scope>
    <source>
        <strain evidence="2 3">ICMP 18580</strain>
    </source>
</reference>
<dbReference type="Pfam" id="PF11917">
    <property type="entry name" value="DUF3435"/>
    <property type="match status" value="1"/>
</dbReference>
<proteinExistence type="predicted"/>
<dbReference type="AlphaFoldDB" id="A0A8H3WQH0"/>
<evidence type="ECO:0000313" key="2">
    <source>
        <dbReference type="EMBL" id="KAF0330480.1"/>
    </source>
</evidence>
<accession>A0A8H3WQH0</accession>
<organism evidence="2 3">
    <name type="scientific">Colletotrichum asianum</name>
    <dbReference type="NCBI Taxonomy" id="702518"/>
    <lineage>
        <taxon>Eukaryota</taxon>
        <taxon>Fungi</taxon>
        <taxon>Dikarya</taxon>
        <taxon>Ascomycota</taxon>
        <taxon>Pezizomycotina</taxon>
        <taxon>Sordariomycetes</taxon>
        <taxon>Hypocreomycetidae</taxon>
        <taxon>Glomerellales</taxon>
        <taxon>Glomerellaceae</taxon>
        <taxon>Colletotrichum</taxon>
        <taxon>Colletotrichum gloeosporioides species complex</taxon>
    </lineage>
</organism>
<feature type="region of interest" description="Disordered" evidence="1">
    <location>
        <begin position="1"/>
        <end position="49"/>
    </location>
</feature>
<feature type="region of interest" description="Disordered" evidence="1">
    <location>
        <begin position="801"/>
        <end position="827"/>
    </location>
</feature>
<dbReference type="EMBL" id="WOWK01000007">
    <property type="protein sequence ID" value="KAF0330480.1"/>
    <property type="molecule type" value="Genomic_DNA"/>
</dbReference>
<dbReference type="InterPro" id="IPR021842">
    <property type="entry name" value="DUF3435"/>
</dbReference>
<sequence>MAPGRGIRSDKFKGKPPPSDPLSRKQRAQAALAKISETPLRDRAQVAPKTESQRRRIWEQWLIYARESDTDPEQVWIDLCFGTKAAADIIRGFLRSYAMESGEEHVCLSMNEEEEREWIRNVKTGVAIMHVWKNLVMWADETVLQKKRVEDPRNMALWRLTFYDAGASKAVRTGLIYSISLWIRETLVEELELSRNQSFEKVPTTAGDMTLYLDTLWRRADDIRCSPRQRVGTHLGLLLMGLGGFRPETIMGLPLQQVEMAVVRDPSDKTKTKLIAKITIYQNKQSTFSIKRKQDDVVAITLTIVPWPLLCVVSLMVMEALQMNAFEAPFTSLDEILQRPNLEGVDFVPLRWKRELLERPMIDIPYEFFWKTWYRILLVAGVRDPPRPYSMRVGAAGRMHESLEPHLCDYILGHSNGVFRSSYQPVNINKDLPRIAFDGESHFENLDRLYSLIANSSLRRDENAPIYVSRTEMRQWESRKDIRDLRAEYKKLRETVNADDPRAKRIVGRIQGVQRSLKLLTIEEKRQEYFEKVDSLRATGRSIPADLAGNEEPVKSRSNIESSKAAACIGKFLGQRNHAIGTSPHAFVLMGVAYLRGFPRSATDLALEHLDDGCNRKEERGSEPSDAENNQGKEQLLSRCLFGCRTFVNRGNLTRHTHAVHVVKQRDFDQPLECPECAHLGQKSELIDGLLAWSSHVERRHDSLHAPYAPKKETASKLERWKQVTASSKTRACKERFACLLCGLPATVGNGYSRHTNSNHKQGNTLEIFQCVACEQEGSEGLIVSGFDRWLEHTAAVHGRDGQTGHKIHATGTSCEEQRVSPENGRP</sequence>
<name>A0A8H3WQH0_9PEZI</name>
<dbReference type="Proteomes" id="UP000434172">
    <property type="component" value="Unassembled WGS sequence"/>
</dbReference>
<protein>
    <recommendedName>
        <fullName evidence="4">C2H2-type domain-containing protein</fullName>
    </recommendedName>
</protein>
<dbReference type="PANTHER" id="PTHR37535:SF3">
    <property type="entry name" value="FLUG DOMAIN-CONTAINING PROTEIN"/>
    <property type="match status" value="1"/>
</dbReference>
<evidence type="ECO:0000256" key="1">
    <source>
        <dbReference type="SAM" id="MobiDB-lite"/>
    </source>
</evidence>
<gene>
    <name evidence="2" type="ORF">GQ607_002359</name>
</gene>
<evidence type="ECO:0000313" key="3">
    <source>
        <dbReference type="Proteomes" id="UP000434172"/>
    </source>
</evidence>
<evidence type="ECO:0008006" key="4">
    <source>
        <dbReference type="Google" id="ProtNLM"/>
    </source>
</evidence>
<dbReference type="PANTHER" id="PTHR37535">
    <property type="entry name" value="FLUG DOMAIN PROTEIN"/>
    <property type="match status" value="1"/>
</dbReference>